<dbReference type="GO" id="GO:0008168">
    <property type="term" value="F:methyltransferase activity"/>
    <property type="evidence" value="ECO:0007669"/>
    <property type="project" value="InterPro"/>
</dbReference>
<dbReference type="PANTHER" id="PTHR47436">
    <property type="entry name" value="HISTONE-LYSINE N-METHYLTRANSFERASE ATXR2"/>
    <property type="match status" value="1"/>
</dbReference>
<dbReference type="CDD" id="cd20071">
    <property type="entry name" value="SET_SMYD"/>
    <property type="match status" value="1"/>
</dbReference>
<dbReference type="InterPro" id="IPR044237">
    <property type="entry name" value="ATXR2-like"/>
</dbReference>
<evidence type="ECO:0000313" key="2">
    <source>
        <dbReference type="EMBL" id="KAF4394408.1"/>
    </source>
</evidence>
<reference evidence="2 3" key="1">
    <citation type="journal article" date="2020" name="bioRxiv">
        <title>Sequence and annotation of 42 cannabis genomes reveals extensive copy number variation in cannabinoid synthesis and pathogen resistance genes.</title>
        <authorList>
            <person name="Mckernan K.J."/>
            <person name="Helbert Y."/>
            <person name="Kane L.T."/>
            <person name="Ebling H."/>
            <person name="Zhang L."/>
            <person name="Liu B."/>
            <person name="Eaton Z."/>
            <person name="Mclaughlin S."/>
            <person name="Kingan S."/>
            <person name="Baybayan P."/>
            <person name="Concepcion G."/>
            <person name="Jordan M."/>
            <person name="Riva A."/>
            <person name="Barbazuk W."/>
            <person name="Harkins T."/>
        </authorList>
    </citation>
    <scope>NUCLEOTIDE SEQUENCE [LARGE SCALE GENOMIC DNA]</scope>
    <source>
        <strain evidence="3">cv. Jamaican Lion 4</strain>
        <tissue evidence="2">Leaf</tissue>
    </source>
</reference>
<dbReference type="Pfam" id="PF00856">
    <property type="entry name" value="SET"/>
    <property type="match status" value="1"/>
</dbReference>
<dbReference type="EMBL" id="JAATIQ010000045">
    <property type="protein sequence ID" value="KAF4394408.1"/>
    <property type="molecule type" value="Genomic_DNA"/>
</dbReference>
<evidence type="ECO:0000259" key="1">
    <source>
        <dbReference type="PROSITE" id="PS50280"/>
    </source>
</evidence>
<dbReference type="AlphaFoldDB" id="A0A7J6HI71"/>
<dbReference type="InterPro" id="IPR046341">
    <property type="entry name" value="SET_dom_sf"/>
</dbReference>
<keyword evidence="3" id="KW-1185">Reference proteome</keyword>
<dbReference type="SUPFAM" id="SSF82199">
    <property type="entry name" value="SET domain"/>
    <property type="match status" value="1"/>
</dbReference>
<evidence type="ECO:0000313" key="3">
    <source>
        <dbReference type="Proteomes" id="UP000583929"/>
    </source>
</evidence>
<dbReference type="Proteomes" id="UP000583929">
    <property type="component" value="Unassembled WGS sequence"/>
</dbReference>
<feature type="domain" description="SET" evidence="1">
    <location>
        <begin position="36"/>
        <end position="425"/>
    </location>
</feature>
<accession>A0A7J6HI71</accession>
<dbReference type="InterPro" id="IPR001214">
    <property type="entry name" value="SET_dom"/>
</dbReference>
<organism evidence="2 3">
    <name type="scientific">Cannabis sativa</name>
    <name type="common">Hemp</name>
    <name type="synonym">Marijuana</name>
    <dbReference type="NCBI Taxonomy" id="3483"/>
    <lineage>
        <taxon>Eukaryota</taxon>
        <taxon>Viridiplantae</taxon>
        <taxon>Streptophyta</taxon>
        <taxon>Embryophyta</taxon>
        <taxon>Tracheophyta</taxon>
        <taxon>Spermatophyta</taxon>
        <taxon>Magnoliopsida</taxon>
        <taxon>eudicotyledons</taxon>
        <taxon>Gunneridae</taxon>
        <taxon>Pentapetalae</taxon>
        <taxon>rosids</taxon>
        <taxon>fabids</taxon>
        <taxon>Rosales</taxon>
        <taxon>Cannabaceae</taxon>
        <taxon>Cannabis</taxon>
    </lineage>
</organism>
<sequence length="455" mass="50797">MDPLSPIDPISTLLAPPSSLQAQEYFDELISKRRNPGIKVKQNEAFGKGVYAETEFKEGELILKDQMVVGAQHSSNKMDCLVCSFCFRFIGSVEIQIGRKLYLQQLGVSVNHSECDMEDMYSDGEDYSYEENGEDSGACSSSHLRKKVELPKGVVESLMNGDLKLPYSDRFPLPPTVPCIGSCGEAYYCSKSCAQADWESCHSLLCTGEKSESVSREALVEFIEHANETNDIFIVAAKAISYTILRYRKLKATSLEEQRKDKNVSGFTVPAALSEAWKPISMGHKRRWWDCIALPVDVESSGENAFRMQMRNLASTSLELLKAAIFDNDCEPSSPVEDYFLYINDLPSSEKKETEEMTRPIFEALGDDYSVSCEGSAFFPLQSCLNHSCCPNAKAFKRDEDKDGQATILALKPICKGEEITISYVDEDLTLEERQASLADYGFRCTCPKCLAEET</sequence>
<dbReference type="SUPFAM" id="SSF144232">
    <property type="entry name" value="HIT/MYND zinc finger-like"/>
    <property type="match status" value="1"/>
</dbReference>
<protein>
    <recommendedName>
        <fullName evidence="1">SET domain-containing protein</fullName>
    </recommendedName>
</protein>
<gene>
    <name evidence="2" type="ORF">G4B88_018558</name>
</gene>
<dbReference type="PROSITE" id="PS50280">
    <property type="entry name" value="SET"/>
    <property type="match status" value="1"/>
</dbReference>
<proteinExistence type="predicted"/>
<name>A0A7J6HI71_CANSA</name>
<comment type="caution">
    <text evidence="2">The sequence shown here is derived from an EMBL/GenBank/DDBJ whole genome shotgun (WGS) entry which is preliminary data.</text>
</comment>
<dbReference type="Gene3D" id="6.10.140.2220">
    <property type="match status" value="1"/>
</dbReference>
<dbReference type="Gene3D" id="2.170.270.10">
    <property type="entry name" value="SET domain"/>
    <property type="match status" value="1"/>
</dbReference>
<dbReference type="PANTHER" id="PTHR47436:SF1">
    <property type="entry name" value="SET DOMAIN-CONTAINING PROTEIN"/>
    <property type="match status" value="1"/>
</dbReference>